<evidence type="ECO:0000313" key="3">
    <source>
        <dbReference type="EMBL" id="EON97841.1"/>
    </source>
</evidence>
<dbReference type="KEGG" id="tmn:UCRPA7_6628"/>
<dbReference type="RefSeq" id="XP_007917356.1">
    <property type="nucleotide sequence ID" value="XM_007919165.1"/>
</dbReference>
<evidence type="ECO:0000259" key="2">
    <source>
        <dbReference type="Pfam" id="PF26013"/>
    </source>
</evidence>
<dbReference type="PANTHER" id="PTHR39601">
    <property type="entry name" value="CHORIOGENIN HMINOR"/>
    <property type="match status" value="1"/>
</dbReference>
<dbReference type="Proteomes" id="UP000014074">
    <property type="component" value="Unassembled WGS sequence"/>
</dbReference>
<organism evidence="3 4">
    <name type="scientific">Phaeoacremonium minimum (strain UCR-PA7)</name>
    <name type="common">Esca disease fungus</name>
    <name type="synonym">Togninia minima</name>
    <dbReference type="NCBI Taxonomy" id="1286976"/>
    <lineage>
        <taxon>Eukaryota</taxon>
        <taxon>Fungi</taxon>
        <taxon>Dikarya</taxon>
        <taxon>Ascomycota</taxon>
        <taxon>Pezizomycotina</taxon>
        <taxon>Sordariomycetes</taxon>
        <taxon>Sordariomycetidae</taxon>
        <taxon>Togniniales</taxon>
        <taxon>Togniniaceae</taxon>
        <taxon>Phaeoacremonium</taxon>
    </lineage>
</organism>
<dbReference type="OrthoDB" id="4114825at2759"/>
<dbReference type="EMBL" id="KB933248">
    <property type="protein sequence ID" value="EON97841.1"/>
    <property type="molecule type" value="Genomic_DNA"/>
</dbReference>
<sequence length="673" mass="75803">MAEFRSTEENMEDLLSYLDEEGYLDVRNQPSHALAILHLAESLQMKDLYISAFAHCVGMSDQLFLSSEYEYISSESRKLIRRAKVEMDLKLAHAGSMLKNFLDDDLSESNLGLSGGARTHLDRFRAYLHGFYTSKLGYFPPPSIDPRCTIFQGHVYRSMREDFEALYEYLVDKSFTTAHNSPFLAQGGLCTMQSVHAFDLRHKYKSLPHPLPLLPEQIPSKHARRVSVSWLHKSDKLRPDQRLLAHAALLKASNKADQDLLRNDLVIAYRRFEEDSIFHPLKADRSEKISQVDARKVRWILIYDIYQTLRHCTQIPTEVRDQDVPYSLSISTTNLPPWNEEQQPLHRRSADEEMVRGRPASPVRGSVVFTQSTPGFNLEIKPDIDYFALTHRQSNSSTTTRDITSGPPVVPPRSRSLSRSFTKNSSFRRSLSLLRGAPARESLVLQPQPKRATYHEIVVHGYGNGTNDVNMTPTKIGSVQEEPASPMSIATRSASTSSNASSVSKSDSSEADTSISSMDAATPHTEYSSSGCSSRRSSLNSPGEETGSTEKEQSQDLPSPDEAPQQKALRTMYSNDDMLMVTPPLPRRSSKRFSVCTTQNLYDDLDMQPSPLRIRKKPSIYKLAEDPNEWDKIAEDLEADYKELANSMDDIKPEWEQFADLGGLQPIDAAVAS</sequence>
<dbReference type="GeneID" id="19327304"/>
<feature type="region of interest" description="Disordered" evidence="1">
    <location>
        <begin position="394"/>
        <end position="423"/>
    </location>
</feature>
<name>R8BEW2_PHAM7</name>
<gene>
    <name evidence="3" type="ORF">UCRPA7_6628</name>
</gene>
<feature type="compositionally biased region" description="Polar residues" evidence="1">
    <location>
        <begin position="394"/>
        <end position="403"/>
    </location>
</feature>
<dbReference type="PANTHER" id="PTHR39601:SF1">
    <property type="entry name" value="CHORIOGENIN HMINOR"/>
    <property type="match status" value="1"/>
</dbReference>
<evidence type="ECO:0000256" key="1">
    <source>
        <dbReference type="SAM" id="MobiDB-lite"/>
    </source>
</evidence>
<evidence type="ECO:0000313" key="4">
    <source>
        <dbReference type="Proteomes" id="UP000014074"/>
    </source>
</evidence>
<dbReference type="Pfam" id="PF26013">
    <property type="entry name" value="DUF8004"/>
    <property type="match status" value="1"/>
</dbReference>
<dbReference type="AlphaFoldDB" id="R8BEW2"/>
<feature type="compositionally biased region" description="Low complexity" evidence="1">
    <location>
        <begin position="412"/>
        <end position="423"/>
    </location>
</feature>
<dbReference type="eggNOG" id="ENOG502RYFW">
    <property type="taxonomic scope" value="Eukaryota"/>
</dbReference>
<protein>
    <submittedName>
        <fullName evidence="3">Putative choriogenin hminor protein</fullName>
    </submittedName>
</protein>
<keyword evidence="4" id="KW-1185">Reference proteome</keyword>
<feature type="compositionally biased region" description="Low complexity" evidence="1">
    <location>
        <begin position="528"/>
        <end position="541"/>
    </location>
</feature>
<feature type="domain" description="DUF8004" evidence="2">
    <location>
        <begin position="12"/>
        <end position="102"/>
    </location>
</feature>
<feature type="compositionally biased region" description="Low complexity" evidence="1">
    <location>
        <begin position="488"/>
        <end position="517"/>
    </location>
</feature>
<feature type="compositionally biased region" description="Polar residues" evidence="1">
    <location>
        <begin position="465"/>
        <end position="477"/>
    </location>
</feature>
<reference evidence="4" key="1">
    <citation type="journal article" date="2013" name="Genome Announc.">
        <title>Draft genome sequence of the ascomycete Phaeoacremonium aleophilum strain UCR-PA7, a causal agent of the esca disease complex in grapevines.</title>
        <authorList>
            <person name="Blanco-Ulate B."/>
            <person name="Rolshausen P."/>
            <person name="Cantu D."/>
        </authorList>
    </citation>
    <scope>NUCLEOTIDE SEQUENCE [LARGE SCALE GENOMIC DNA]</scope>
    <source>
        <strain evidence="4">UCR-PA7</strain>
    </source>
</reference>
<dbReference type="HOGENOM" id="CLU_010761_0_0_1"/>
<proteinExistence type="predicted"/>
<dbReference type="InterPro" id="IPR058317">
    <property type="entry name" value="DUF8004"/>
</dbReference>
<feature type="region of interest" description="Disordered" evidence="1">
    <location>
        <begin position="462"/>
        <end position="565"/>
    </location>
</feature>
<accession>R8BEW2</accession>